<feature type="domain" description="RNA polymerase sigma factor 54 DNA-binding" evidence="9">
    <location>
        <begin position="268"/>
        <end position="424"/>
    </location>
</feature>
<evidence type="ECO:0000256" key="3">
    <source>
        <dbReference type="ARBA" id="ARBA00022679"/>
    </source>
</evidence>
<evidence type="ECO:0000313" key="12">
    <source>
        <dbReference type="Proteomes" id="UP000040453"/>
    </source>
</evidence>
<reference evidence="11 12" key="1">
    <citation type="submission" date="2014-11" db="EMBL/GenBank/DDBJ databases">
        <authorList>
            <person name="Urmite Genomes Urmite Genomes"/>
        </authorList>
    </citation>
    <scope>NUCLEOTIDE SEQUENCE [LARGE SCALE GENOMIC DNA]</scope>
    <source>
        <strain evidence="11 12">Oc5</strain>
    </source>
</reference>
<proteinExistence type="inferred from homology"/>
<evidence type="ECO:0000256" key="7">
    <source>
        <dbReference type="ARBA" id="ARBA00023125"/>
    </source>
</evidence>
<dbReference type="GO" id="GO:0001216">
    <property type="term" value="F:DNA-binding transcription activator activity"/>
    <property type="evidence" value="ECO:0007669"/>
    <property type="project" value="InterPro"/>
</dbReference>
<dbReference type="Proteomes" id="UP000040453">
    <property type="component" value="Unassembled WGS sequence"/>
</dbReference>
<keyword evidence="3" id="KW-0808">Transferase</keyword>
<dbReference type="PRINTS" id="PR00045">
    <property type="entry name" value="SIGMA54FCT"/>
</dbReference>
<keyword evidence="4" id="KW-0548">Nucleotidyltransferase</keyword>
<dbReference type="RefSeq" id="WP_042530404.1">
    <property type="nucleotide sequence ID" value="NZ_CAXOIH010000010.1"/>
</dbReference>
<feature type="domain" description="RNA polymerase sigma factor 54 core-binding" evidence="10">
    <location>
        <begin position="68"/>
        <end position="253"/>
    </location>
</feature>
<evidence type="ECO:0000256" key="1">
    <source>
        <dbReference type="ARBA" id="ARBA00008798"/>
    </source>
</evidence>
<dbReference type="GO" id="GO:0006352">
    <property type="term" value="P:DNA-templated transcription initiation"/>
    <property type="evidence" value="ECO:0007669"/>
    <property type="project" value="InterPro"/>
</dbReference>
<keyword evidence="5" id="KW-0805">Transcription regulation</keyword>
<dbReference type="NCBIfam" id="TIGR02395">
    <property type="entry name" value="rpoN_sigma"/>
    <property type="match status" value="1"/>
</dbReference>
<comment type="similarity">
    <text evidence="1">Belongs to the sigma-54 factor family.</text>
</comment>
<evidence type="ECO:0000256" key="5">
    <source>
        <dbReference type="ARBA" id="ARBA00023015"/>
    </source>
</evidence>
<dbReference type="PIRSF" id="PIRSF000774">
    <property type="entry name" value="RpoN"/>
    <property type="match status" value="1"/>
</dbReference>
<dbReference type="GO" id="GO:0016987">
    <property type="term" value="F:sigma factor activity"/>
    <property type="evidence" value="ECO:0007669"/>
    <property type="project" value="UniProtKB-KW"/>
</dbReference>
<dbReference type="PROSITE" id="PS50044">
    <property type="entry name" value="SIGMA54_3"/>
    <property type="match status" value="1"/>
</dbReference>
<dbReference type="InterPro" id="IPR007046">
    <property type="entry name" value="RNA_pol_sigma_54_core-bd"/>
</dbReference>
<evidence type="ECO:0000256" key="2">
    <source>
        <dbReference type="ARBA" id="ARBA00022478"/>
    </source>
</evidence>
<sequence>MQQSLVLKQALAWKMNQSLHQSIEILQLSGIELYDHVQRIAEENPLIEDIRPIDQQVLSQFHGETNAFENMNASKKNMYEQLKENVYMLSISEENLKKAVLFGIDSLNENGYLDITMEEWASGCQLSMEEIEQALSYLQSLEPPGIGARSLQECIQLQLKEMDCDYPFLEELFENDLVLIAEEDAQALAEAYGITEEEAGRLISNMKLCHPNPGKLLEEEETEYIIPEAAVLKEKGEWQLSFFNWSSPTIQLRDDILQADMPKEGADFLKEKKKEIEMLEQAIQYRGKTLEQVLHIIVNKQLSFFEEGITALKPLTLQEIADVLDLHVSTISRTISNKYLQTSFGILRVKYLLQRESRKGGGVARVVAKQYVQQIIAEEDQTRPLSDEKIRRKLEELYQVHVARRTVMKYREELGIPSSSKRKRRTSRNND</sequence>
<evidence type="ECO:0000259" key="10">
    <source>
        <dbReference type="Pfam" id="PF04963"/>
    </source>
</evidence>
<dbReference type="PANTHER" id="PTHR32248:SF4">
    <property type="entry name" value="RNA POLYMERASE SIGMA-54 FACTOR"/>
    <property type="match status" value="1"/>
</dbReference>
<name>A0A0A1ME61_9BACI</name>
<dbReference type="GO" id="GO:0016779">
    <property type="term" value="F:nucleotidyltransferase activity"/>
    <property type="evidence" value="ECO:0007669"/>
    <property type="project" value="UniProtKB-KW"/>
</dbReference>
<organism evidence="11 12">
    <name type="scientific">Oceanobacillus oncorhynchi</name>
    <dbReference type="NCBI Taxonomy" id="545501"/>
    <lineage>
        <taxon>Bacteria</taxon>
        <taxon>Bacillati</taxon>
        <taxon>Bacillota</taxon>
        <taxon>Bacilli</taxon>
        <taxon>Bacillales</taxon>
        <taxon>Bacillaceae</taxon>
        <taxon>Oceanobacillus</taxon>
    </lineage>
</organism>
<dbReference type="PANTHER" id="PTHR32248">
    <property type="entry name" value="RNA POLYMERASE SIGMA-54 FACTOR"/>
    <property type="match status" value="1"/>
</dbReference>
<keyword evidence="8" id="KW-0804">Transcription</keyword>
<dbReference type="Gene3D" id="1.10.10.60">
    <property type="entry name" value="Homeodomain-like"/>
    <property type="match status" value="1"/>
</dbReference>
<gene>
    <name evidence="11" type="primary">rpoN_1</name>
    <name evidence="11" type="ORF">BN997_01157</name>
</gene>
<dbReference type="InterPro" id="IPR038709">
    <property type="entry name" value="RpoN_core-bd_sf"/>
</dbReference>
<dbReference type="Pfam" id="PF04552">
    <property type="entry name" value="Sigma54_DBD"/>
    <property type="match status" value="1"/>
</dbReference>
<keyword evidence="2" id="KW-0240">DNA-directed RNA polymerase</keyword>
<dbReference type="PROSITE" id="PS00717">
    <property type="entry name" value="SIGMA54_1"/>
    <property type="match status" value="1"/>
</dbReference>
<dbReference type="InterPro" id="IPR000394">
    <property type="entry name" value="RNA_pol_sigma_54"/>
</dbReference>
<dbReference type="OrthoDB" id="9814402at2"/>
<dbReference type="InterPro" id="IPR007634">
    <property type="entry name" value="RNA_pol_sigma_54_DNA-bd"/>
</dbReference>
<evidence type="ECO:0000259" key="9">
    <source>
        <dbReference type="Pfam" id="PF04552"/>
    </source>
</evidence>
<accession>A0A0A1ME61</accession>
<dbReference type="GO" id="GO:0003677">
    <property type="term" value="F:DNA binding"/>
    <property type="evidence" value="ECO:0007669"/>
    <property type="project" value="UniProtKB-KW"/>
</dbReference>
<protein>
    <submittedName>
        <fullName evidence="11">RNA polymerase sigma-54 factor</fullName>
    </submittedName>
</protein>
<dbReference type="GO" id="GO:0000428">
    <property type="term" value="C:DNA-directed RNA polymerase complex"/>
    <property type="evidence" value="ECO:0007669"/>
    <property type="project" value="UniProtKB-KW"/>
</dbReference>
<dbReference type="Gene3D" id="1.10.10.1330">
    <property type="entry name" value="RNA polymerase sigma-54 factor, core-binding domain"/>
    <property type="match status" value="1"/>
</dbReference>
<dbReference type="Pfam" id="PF00309">
    <property type="entry name" value="Sigma54_AID"/>
    <property type="match status" value="1"/>
</dbReference>
<keyword evidence="6" id="KW-0731">Sigma factor</keyword>
<keyword evidence="7" id="KW-0238">DNA-binding</keyword>
<dbReference type="EMBL" id="CDGG01000001">
    <property type="protein sequence ID" value="CEI81338.1"/>
    <property type="molecule type" value="Genomic_DNA"/>
</dbReference>
<dbReference type="AlphaFoldDB" id="A0A0A1ME61"/>
<evidence type="ECO:0000313" key="11">
    <source>
        <dbReference type="EMBL" id="CEI81338.1"/>
    </source>
</evidence>
<dbReference type="STRING" id="545501.BN997_01157"/>
<evidence type="ECO:0000256" key="4">
    <source>
        <dbReference type="ARBA" id="ARBA00022695"/>
    </source>
</evidence>
<keyword evidence="12" id="KW-1185">Reference proteome</keyword>
<dbReference type="Pfam" id="PF04963">
    <property type="entry name" value="Sigma54_CBD"/>
    <property type="match status" value="1"/>
</dbReference>
<evidence type="ECO:0000256" key="6">
    <source>
        <dbReference type="ARBA" id="ARBA00023082"/>
    </source>
</evidence>
<evidence type="ECO:0000256" key="8">
    <source>
        <dbReference type="ARBA" id="ARBA00023163"/>
    </source>
</evidence>